<dbReference type="Proteomes" id="UP000571854">
    <property type="component" value="Unassembled WGS sequence"/>
</dbReference>
<evidence type="ECO:0000256" key="6">
    <source>
        <dbReference type="RuleBase" id="RU000416"/>
    </source>
</evidence>
<gene>
    <name evidence="7" type="ORF">HNP88_000822</name>
</gene>
<dbReference type="RefSeq" id="WP_181492067.1">
    <property type="nucleotide sequence ID" value="NZ_JACDUJ010000001.1"/>
</dbReference>
<dbReference type="Gene3D" id="3.90.120.10">
    <property type="entry name" value="DNA Methylase, subunit A, domain 2"/>
    <property type="match status" value="1"/>
</dbReference>
<dbReference type="PROSITE" id="PS00094">
    <property type="entry name" value="C5_MTASE_1"/>
    <property type="match status" value="1"/>
</dbReference>
<evidence type="ECO:0000256" key="4">
    <source>
        <dbReference type="ARBA" id="ARBA00022691"/>
    </source>
</evidence>
<keyword evidence="4 5" id="KW-0949">S-adenosyl-L-methionine</keyword>
<dbReference type="GO" id="GO:0003677">
    <property type="term" value="F:DNA binding"/>
    <property type="evidence" value="ECO:0007669"/>
    <property type="project" value="TreeGrafter"/>
</dbReference>
<dbReference type="CDD" id="cd00315">
    <property type="entry name" value="Cyt_C5_DNA_methylase"/>
    <property type="match status" value="1"/>
</dbReference>
<dbReference type="InterPro" id="IPR050390">
    <property type="entry name" value="C5-Methyltransferase"/>
</dbReference>
<dbReference type="EMBL" id="JACDUJ010000001">
    <property type="protein sequence ID" value="MBA2846638.1"/>
    <property type="molecule type" value="Genomic_DNA"/>
</dbReference>
<sequence length="308" mass="35120">MEEIGLKTVSLFSGAGGMDLGFIKAGFDIIWANDLDKYAVESYRKNMGNIVHGDIAEHFEMVPDHDVLIAGFPCQPFSMMGNQKGFEDERGTLFFIIQKIIEKKCPNVIVLENVKNLLTHDKGITFKKIKNILENELGYKIYAEILNSADYGVPHTRRRAFIVGFKNHDVVFNYPKKIPLNLKLQDILEKNVPAKYFLSDKMRKIVMDGGTKNYISHPEIDLEIARPLCATMHKMHRASQDNYVTENGKIRRLTPRECARLQGFPEDFRIEVSDTQAYRQFGNAVTVNVAHHVGNEIKSAMTRLNVKK</sequence>
<dbReference type="PANTHER" id="PTHR10629:SF52">
    <property type="entry name" value="DNA (CYTOSINE-5)-METHYLTRANSFERASE 1"/>
    <property type="match status" value="1"/>
</dbReference>
<feature type="active site" evidence="5">
    <location>
        <position position="74"/>
    </location>
</feature>
<dbReference type="Pfam" id="PF00145">
    <property type="entry name" value="DNA_methylase"/>
    <property type="match status" value="1"/>
</dbReference>
<evidence type="ECO:0000256" key="2">
    <source>
        <dbReference type="ARBA" id="ARBA00022603"/>
    </source>
</evidence>
<dbReference type="InterPro" id="IPR001525">
    <property type="entry name" value="C5_MeTfrase"/>
</dbReference>
<dbReference type="GO" id="GO:0032259">
    <property type="term" value="P:methylation"/>
    <property type="evidence" value="ECO:0007669"/>
    <property type="project" value="UniProtKB-KW"/>
</dbReference>
<dbReference type="PROSITE" id="PS00095">
    <property type="entry name" value="C5_MTASE_2"/>
    <property type="match status" value="1"/>
</dbReference>
<dbReference type="EC" id="2.1.1.37" evidence="1"/>
<proteinExistence type="inferred from homology"/>
<dbReference type="GO" id="GO:0044027">
    <property type="term" value="P:negative regulation of gene expression via chromosomal CpG island methylation"/>
    <property type="evidence" value="ECO:0007669"/>
    <property type="project" value="TreeGrafter"/>
</dbReference>
<dbReference type="SUPFAM" id="SSF53335">
    <property type="entry name" value="S-adenosyl-L-methionine-dependent methyltransferases"/>
    <property type="match status" value="1"/>
</dbReference>
<dbReference type="GO" id="GO:0003886">
    <property type="term" value="F:DNA (cytosine-5-)-methyltransferase activity"/>
    <property type="evidence" value="ECO:0007669"/>
    <property type="project" value="UniProtKB-EC"/>
</dbReference>
<evidence type="ECO:0000256" key="5">
    <source>
        <dbReference type="PROSITE-ProRule" id="PRU01016"/>
    </source>
</evidence>
<keyword evidence="2 5" id="KW-0489">Methyltransferase</keyword>
<name>A0A7J9NPG5_METMI</name>
<reference evidence="7 8" key="1">
    <citation type="submission" date="2020-07" db="EMBL/GenBank/DDBJ databases">
        <title>Genomic Encyclopedia of Type Strains, Phase IV (KMG-V): Genome sequencing to study the core and pangenomes of soil and plant-associated prokaryotes.</title>
        <authorList>
            <person name="Whitman W."/>
        </authorList>
    </citation>
    <scope>NUCLEOTIDE SEQUENCE [LARGE SCALE GENOMIC DNA]</scope>
    <source>
        <strain evidence="7 8">A5</strain>
    </source>
</reference>
<keyword evidence="3 5" id="KW-0808">Transferase</keyword>
<dbReference type="AlphaFoldDB" id="A0A7J9NPG5"/>
<evidence type="ECO:0000256" key="1">
    <source>
        <dbReference type="ARBA" id="ARBA00011975"/>
    </source>
</evidence>
<dbReference type="Gene3D" id="3.40.50.150">
    <property type="entry name" value="Vaccinia Virus protein VP39"/>
    <property type="match status" value="1"/>
</dbReference>
<accession>A0A7J9NPG5</accession>
<evidence type="ECO:0000313" key="8">
    <source>
        <dbReference type="Proteomes" id="UP000571854"/>
    </source>
</evidence>
<dbReference type="InterPro" id="IPR031303">
    <property type="entry name" value="C5_meth_CS"/>
</dbReference>
<dbReference type="InterPro" id="IPR018117">
    <property type="entry name" value="C5_DNA_meth_AS"/>
</dbReference>
<comment type="similarity">
    <text evidence="5 6">Belongs to the class I-like SAM-binding methyltransferase superfamily. C5-methyltransferase family.</text>
</comment>
<dbReference type="PANTHER" id="PTHR10629">
    <property type="entry name" value="CYTOSINE-SPECIFIC METHYLTRANSFERASE"/>
    <property type="match status" value="1"/>
</dbReference>
<comment type="caution">
    <text evidence="7">The sequence shown here is derived from an EMBL/GenBank/DDBJ whole genome shotgun (WGS) entry which is preliminary data.</text>
</comment>
<protein>
    <recommendedName>
        <fullName evidence="1">DNA (cytosine-5-)-methyltransferase</fullName>
        <ecNumber evidence="1">2.1.1.37</ecNumber>
    </recommendedName>
</protein>
<dbReference type="InterPro" id="IPR029063">
    <property type="entry name" value="SAM-dependent_MTases_sf"/>
</dbReference>
<dbReference type="NCBIfam" id="TIGR00675">
    <property type="entry name" value="dcm"/>
    <property type="match status" value="1"/>
</dbReference>
<dbReference type="PROSITE" id="PS51679">
    <property type="entry name" value="SAM_MT_C5"/>
    <property type="match status" value="1"/>
</dbReference>
<evidence type="ECO:0000256" key="3">
    <source>
        <dbReference type="ARBA" id="ARBA00022679"/>
    </source>
</evidence>
<evidence type="ECO:0000313" key="7">
    <source>
        <dbReference type="EMBL" id="MBA2846638.1"/>
    </source>
</evidence>
<dbReference type="PRINTS" id="PR00105">
    <property type="entry name" value="C5METTRFRASE"/>
</dbReference>
<organism evidence="7 8">
    <name type="scientific">Methanococcus maripaludis</name>
    <name type="common">Methanococcus deltae</name>
    <dbReference type="NCBI Taxonomy" id="39152"/>
    <lineage>
        <taxon>Archaea</taxon>
        <taxon>Methanobacteriati</taxon>
        <taxon>Methanobacteriota</taxon>
        <taxon>Methanomada group</taxon>
        <taxon>Methanococci</taxon>
        <taxon>Methanococcales</taxon>
        <taxon>Methanococcaceae</taxon>
        <taxon>Methanococcus</taxon>
    </lineage>
</organism>